<gene>
    <name evidence="2" type="ORF">LAESUDRAFT_722128</name>
</gene>
<dbReference type="InterPro" id="IPR011990">
    <property type="entry name" value="TPR-like_helical_dom_sf"/>
</dbReference>
<evidence type="ECO:0000313" key="2">
    <source>
        <dbReference type="EMBL" id="KZT09985.1"/>
    </source>
</evidence>
<feature type="compositionally biased region" description="Basic and acidic residues" evidence="1">
    <location>
        <begin position="238"/>
        <end position="251"/>
    </location>
</feature>
<name>A0A165G8P8_9APHY</name>
<organism evidence="2 3">
    <name type="scientific">Laetiporus sulphureus 93-53</name>
    <dbReference type="NCBI Taxonomy" id="1314785"/>
    <lineage>
        <taxon>Eukaryota</taxon>
        <taxon>Fungi</taxon>
        <taxon>Dikarya</taxon>
        <taxon>Basidiomycota</taxon>
        <taxon>Agaricomycotina</taxon>
        <taxon>Agaricomycetes</taxon>
        <taxon>Polyporales</taxon>
        <taxon>Laetiporus</taxon>
    </lineage>
</organism>
<feature type="compositionally biased region" description="Low complexity" evidence="1">
    <location>
        <begin position="152"/>
        <end position="167"/>
    </location>
</feature>
<feature type="compositionally biased region" description="Basic and acidic residues" evidence="1">
    <location>
        <begin position="211"/>
        <end position="224"/>
    </location>
</feature>
<reference evidence="2 3" key="1">
    <citation type="journal article" date="2016" name="Mol. Biol. Evol.">
        <title>Comparative Genomics of Early-Diverging Mushroom-Forming Fungi Provides Insights into the Origins of Lignocellulose Decay Capabilities.</title>
        <authorList>
            <person name="Nagy L.G."/>
            <person name="Riley R."/>
            <person name="Tritt A."/>
            <person name="Adam C."/>
            <person name="Daum C."/>
            <person name="Floudas D."/>
            <person name="Sun H."/>
            <person name="Yadav J.S."/>
            <person name="Pangilinan J."/>
            <person name="Larsson K.H."/>
            <person name="Matsuura K."/>
            <person name="Barry K."/>
            <person name="Labutti K."/>
            <person name="Kuo R."/>
            <person name="Ohm R.A."/>
            <person name="Bhattacharya S.S."/>
            <person name="Shirouzu T."/>
            <person name="Yoshinaga Y."/>
            <person name="Martin F.M."/>
            <person name="Grigoriev I.V."/>
            <person name="Hibbett D.S."/>
        </authorList>
    </citation>
    <scope>NUCLEOTIDE SEQUENCE [LARGE SCALE GENOMIC DNA]</scope>
    <source>
        <strain evidence="2 3">93-53</strain>
    </source>
</reference>
<feature type="region of interest" description="Disordered" evidence="1">
    <location>
        <begin position="1"/>
        <end position="33"/>
    </location>
</feature>
<dbReference type="GeneID" id="63825172"/>
<dbReference type="AlphaFoldDB" id="A0A165G8P8"/>
<dbReference type="EMBL" id="KV427610">
    <property type="protein sequence ID" value="KZT09985.1"/>
    <property type="molecule type" value="Genomic_DNA"/>
</dbReference>
<dbReference type="Proteomes" id="UP000076871">
    <property type="component" value="Unassembled WGS sequence"/>
</dbReference>
<accession>A0A165G8P8</accession>
<dbReference type="GO" id="GO:0030008">
    <property type="term" value="C:TRAPP complex"/>
    <property type="evidence" value="ECO:0007669"/>
    <property type="project" value="TreeGrafter"/>
</dbReference>
<dbReference type="STRING" id="1314785.A0A165G8P8"/>
<sequence length="745" mass="80224">MKHISLHISPPSSPPSPSKPLPRSDIGSAPSRGVRKIVKNALSRSFRHISHIGHHPNPAAITGIDRHATIAAAAATTTTTARYSPDDPLLDVGDVFDALAIPISLPLTPKNKSSSDTMSSNPSSAGGQEIPKSTTLAVAAVEVAHDVQSACSSRTPLSSPLASPLVSEGALPPTSLPVNAGVDHAAHPSSDERFPHEAAETPLSVAQPTSSKDKHLEEDVHPEDATTGTVTSAAAAENDAHPEAQVERIEEQPTLDSPQFDAAEPGTEARDSVGDSPVPDAPETFFDDEPEEASVSEPDEEVLDETVPSGLHVEQAREPVLALAEDVSLAQSSEQPASVPVAKQPASPPAAEKPVPPPPTTVEDDDEDDEEPELYLPGLTLPTMFLPIPNTDPLSTLLIKYIPPERRPVRDVSGNWQGADFNMLVMTNSWRALAKMARDRLVDSNPDELDLVLSLWYLRLSCLARLRLFNQTSAECTSLFTVLSNVKPQSARQWLFEKKVPFELEVLYARLRYWAGDHMGYLDALSVLLRDCKLKARKASEKSDTVGSGMWQERGARVCLIIASQLVEMKDFSAAAKLLEPLCKQPGNVTSPHVQSAVGRIYLLGGYISMASKHFAEVSRDVTADPVLKAMNDAMLACANGDWTKASNDLNQILTADPEHFVAVNNLAVAFLSQGRIQDGIRLLEETIKISPSSALATEPLLFNLSTMYELRSTAGADKKRNLLIEVAQWAGDGLRTTCLKMPST</sequence>
<feature type="compositionally biased region" description="Pro residues" evidence="1">
    <location>
        <begin position="11"/>
        <end position="20"/>
    </location>
</feature>
<feature type="region of interest" description="Disordered" evidence="1">
    <location>
        <begin position="152"/>
        <end position="304"/>
    </location>
</feature>
<evidence type="ECO:0000256" key="1">
    <source>
        <dbReference type="SAM" id="MobiDB-lite"/>
    </source>
</evidence>
<feature type="compositionally biased region" description="Low complexity" evidence="1">
    <location>
        <begin position="225"/>
        <end position="237"/>
    </location>
</feature>
<evidence type="ECO:0000313" key="3">
    <source>
        <dbReference type="Proteomes" id="UP000076871"/>
    </source>
</evidence>
<dbReference type="OrthoDB" id="428342at2759"/>
<dbReference type="Gene3D" id="1.25.40.10">
    <property type="entry name" value="Tetratricopeptide repeat domain"/>
    <property type="match status" value="1"/>
</dbReference>
<feature type="region of interest" description="Disordered" evidence="1">
    <location>
        <begin position="107"/>
        <end position="130"/>
    </location>
</feature>
<feature type="compositionally biased region" description="Acidic residues" evidence="1">
    <location>
        <begin position="362"/>
        <end position="373"/>
    </location>
</feature>
<keyword evidence="3" id="KW-1185">Reference proteome</keyword>
<dbReference type="SUPFAM" id="SSF48452">
    <property type="entry name" value="TPR-like"/>
    <property type="match status" value="1"/>
</dbReference>
<dbReference type="PANTHER" id="PTHR21581:SF6">
    <property type="entry name" value="TRAFFICKING PROTEIN PARTICLE COMPLEX SUBUNIT 12"/>
    <property type="match status" value="1"/>
</dbReference>
<dbReference type="GO" id="GO:0005794">
    <property type="term" value="C:Golgi apparatus"/>
    <property type="evidence" value="ECO:0007669"/>
    <property type="project" value="TreeGrafter"/>
</dbReference>
<feature type="compositionally biased region" description="Basic and acidic residues" evidence="1">
    <location>
        <begin position="184"/>
        <end position="199"/>
    </location>
</feature>
<proteinExistence type="predicted"/>
<feature type="compositionally biased region" description="Acidic residues" evidence="1">
    <location>
        <begin position="285"/>
        <end position="304"/>
    </location>
</feature>
<feature type="compositionally biased region" description="Low complexity" evidence="1">
    <location>
        <begin position="114"/>
        <end position="124"/>
    </location>
</feature>
<dbReference type="RefSeq" id="XP_040767725.1">
    <property type="nucleotide sequence ID" value="XM_040908143.1"/>
</dbReference>
<protein>
    <submittedName>
        <fullName evidence="2">Uncharacterized protein</fullName>
    </submittedName>
</protein>
<feature type="compositionally biased region" description="Low complexity" evidence="1">
    <location>
        <begin position="1"/>
        <end position="10"/>
    </location>
</feature>
<dbReference type="InParanoid" id="A0A165G8P8"/>
<feature type="region of interest" description="Disordered" evidence="1">
    <location>
        <begin position="327"/>
        <end position="373"/>
    </location>
</feature>
<dbReference type="PANTHER" id="PTHR21581">
    <property type="entry name" value="D-ALANYL-D-ALANINE CARBOXYPEPTIDASE"/>
    <property type="match status" value="1"/>
</dbReference>